<dbReference type="AlphaFoldDB" id="A0A7G9GNN0"/>
<evidence type="ECO:0000313" key="4">
    <source>
        <dbReference type="Proteomes" id="UP000515856"/>
    </source>
</evidence>
<evidence type="ECO:0000259" key="2">
    <source>
        <dbReference type="Pfam" id="PF05065"/>
    </source>
</evidence>
<dbReference type="Proteomes" id="UP000515856">
    <property type="component" value="Chromosome"/>
</dbReference>
<keyword evidence="4" id="KW-1185">Reference proteome</keyword>
<dbReference type="InterPro" id="IPR024455">
    <property type="entry name" value="Phage_capsid"/>
</dbReference>
<dbReference type="Pfam" id="PF05065">
    <property type="entry name" value="Phage_capsid"/>
    <property type="match status" value="1"/>
</dbReference>
<evidence type="ECO:0000256" key="1">
    <source>
        <dbReference type="ARBA" id="ARBA00004328"/>
    </source>
</evidence>
<proteinExistence type="predicted"/>
<sequence length="395" mass="42827">MPQQVVLKDQLQGFVPTEKATGIMGFVAKGSALIPQSKLEPMTAPTKEFTFWANTPSAYWVGEGKRIKTSVASFLTAKMEAHKIGVIIPCTKEKLNDTIINVFEEMKEPIADAIQQKVDMAGLFGIDSPFQFNLYDNAVKNGMYIVDGTNGALDLDVSDVMALVEDEGMDVTGFIAHTGIKNRLRKLRDGDGNQLYVDGTNTREFYNVPITFAKGKASFDREKAQLFAGDWSKSLVGVYQGLEYEVLKEATLQDTLWTDGKPLSLAEQDMIALKVTARFAFLPVNEKAFAILATKDTTPGQLGIMSIASYPSVSVAGKTVIVGAEATTGNTLLYLIGDSLTMPKYHEELADGTDGWKAWDGKAEIEAESGEVIIVAEIDATGQAVRAGKAVISVK</sequence>
<evidence type="ECO:0000313" key="3">
    <source>
        <dbReference type="EMBL" id="QNM12412.1"/>
    </source>
</evidence>
<dbReference type="RefSeq" id="WP_118667126.1">
    <property type="nucleotide sequence ID" value="NZ_CP060636.1"/>
</dbReference>
<accession>A0A7G9GNN0</accession>
<dbReference type="InterPro" id="IPR054612">
    <property type="entry name" value="Phage_capsid-like_C"/>
</dbReference>
<reference evidence="3 4" key="1">
    <citation type="submission" date="2020-08" db="EMBL/GenBank/DDBJ databases">
        <authorList>
            <person name="Liu C."/>
            <person name="Sun Q."/>
        </authorList>
    </citation>
    <scope>NUCLEOTIDE SEQUENCE [LARGE SCALE GENOMIC DNA]</scope>
    <source>
        <strain evidence="3 4">NSJ-61</strain>
    </source>
</reference>
<comment type="subcellular location">
    <subcellularLocation>
        <location evidence="1">Virion</location>
    </subcellularLocation>
</comment>
<organism evidence="3 4">
    <name type="scientific">[Eubacterium] hominis</name>
    <dbReference type="NCBI Taxonomy" id="2764325"/>
    <lineage>
        <taxon>Bacteria</taxon>
        <taxon>Bacillati</taxon>
        <taxon>Bacillota</taxon>
        <taxon>Erysipelotrichia</taxon>
        <taxon>Erysipelotrichales</taxon>
        <taxon>Erysipelotrichaceae</taxon>
        <taxon>Amedibacillus</taxon>
    </lineage>
</organism>
<protein>
    <submittedName>
        <fullName evidence="3">Phage major capsid protein</fullName>
    </submittedName>
</protein>
<dbReference type="SUPFAM" id="SSF56563">
    <property type="entry name" value="Major capsid protein gp5"/>
    <property type="match status" value="1"/>
</dbReference>
<dbReference type="EMBL" id="CP060636">
    <property type="protein sequence ID" value="QNM12412.1"/>
    <property type="molecule type" value="Genomic_DNA"/>
</dbReference>
<feature type="domain" description="Phage capsid-like C-terminal" evidence="2">
    <location>
        <begin position="14"/>
        <end position="292"/>
    </location>
</feature>
<dbReference type="NCBIfam" id="TIGR01554">
    <property type="entry name" value="major_cap_HK97"/>
    <property type="match status" value="1"/>
</dbReference>
<dbReference type="KEGG" id="ehn:H9Q80_00200"/>
<gene>
    <name evidence="3" type="ORF">H9Q80_00200</name>
</gene>
<name>A0A7G9GNN0_9FIRM</name>